<protein>
    <submittedName>
        <fullName evidence="1">Uncharacterized protein</fullName>
    </submittedName>
</protein>
<gene>
    <name evidence="1" type="ORF">EQP59_07045</name>
</gene>
<reference evidence="1 2" key="1">
    <citation type="submission" date="2019-01" db="EMBL/GenBank/DDBJ databases">
        <title>Whole Genome of Ornithobacterium rhinotracheale FARPER-174b.</title>
        <authorList>
            <person name="Tataje-Lavanda L.A."/>
            <person name="Montalvan A."/>
            <person name="Montesinos R."/>
            <person name="Zimic M."/>
            <person name="Fernandez-Sanchez M."/>
            <person name="Fernandez-Diaz M."/>
        </authorList>
    </citation>
    <scope>NUCLEOTIDE SEQUENCE [LARGE SCALE GENOMIC DNA]</scope>
    <source>
        <strain evidence="1 2">FARPER-174b</strain>
    </source>
</reference>
<dbReference type="AlphaFoldDB" id="A0A3R5UUY4"/>
<evidence type="ECO:0000313" key="2">
    <source>
        <dbReference type="Proteomes" id="UP000287701"/>
    </source>
</evidence>
<name>A0A3R5UUY4_ORNRH</name>
<dbReference type="Proteomes" id="UP000287701">
    <property type="component" value="Chromosome"/>
</dbReference>
<proteinExistence type="predicted"/>
<organism evidence="1 2">
    <name type="scientific">Ornithobacterium rhinotracheale</name>
    <dbReference type="NCBI Taxonomy" id="28251"/>
    <lineage>
        <taxon>Bacteria</taxon>
        <taxon>Pseudomonadati</taxon>
        <taxon>Bacteroidota</taxon>
        <taxon>Flavobacteriia</taxon>
        <taxon>Flavobacteriales</taxon>
        <taxon>Weeksellaceae</taxon>
        <taxon>Ornithobacterium</taxon>
    </lineage>
</organism>
<accession>A0A3R5UUY4</accession>
<dbReference type="EMBL" id="CP035107">
    <property type="protein sequence ID" value="QAR31105.1"/>
    <property type="molecule type" value="Genomic_DNA"/>
</dbReference>
<sequence length="68" mass="8001">MYNPKTIPAIRIVEKDGLIYTLDNRRLKVFQEAGIDIPYTKLDKIPESEMFKFTTKNEGKTIEIRKIK</sequence>
<dbReference type="RefSeq" id="WP_128501552.1">
    <property type="nucleotide sequence ID" value="NZ_CP035107.1"/>
</dbReference>
<evidence type="ECO:0000313" key="1">
    <source>
        <dbReference type="EMBL" id="QAR31105.1"/>
    </source>
</evidence>
<dbReference type="OrthoDB" id="976756at2"/>